<dbReference type="Proteomes" id="UP001152561">
    <property type="component" value="Unassembled WGS sequence"/>
</dbReference>
<dbReference type="AlphaFoldDB" id="A0A9Q1MFD6"/>
<comment type="caution">
    <text evidence="2">The sequence shown here is derived from an EMBL/GenBank/DDBJ whole genome shotgun (WGS) entry which is preliminary data.</text>
</comment>
<evidence type="ECO:0000313" key="3">
    <source>
        <dbReference type="Proteomes" id="UP001152561"/>
    </source>
</evidence>
<name>A0A9Q1MFD6_9SOLA</name>
<keyword evidence="3" id="KW-1185">Reference proteome</keyword>
<evidence type="ECO:0008006" key="4">
    <source>
        <dbReference type="Google" id="ProtNLM"/>
    </source>
</evidence>
<dbReference type="EMBL" id="JAJAGQ010000008">
    <property type="protein sequence ID" value="KAJ8556419.1"/>
    <property type="molecule type" value="Genomic_DNA"/>
</dbReference>
<feature type="region of interest" description="Disordered" evidence="1">
    <location>
        <begin position="1"/>
        <end position="42"/>
    </location>
</feature>
<proteinExistence type="predicted"/>
<protein>
    <recommendedName>
        <fullName evidence="4">F-box protein</fullName>
    </recommendedName>
</protein>
<sequence>MDVMAPEAMVMEGQRQRKQKQSSGGETVLPEATVELESKGRRQKKLKQSSMVLPEAMIIEVLLRLPLNDSLEALLCKRPIASIIFLDNVWKEGIRKQWEKLEEDE</sequence>
<evidence type="ECO:0000313" key="2">
    <source>
        <dbReference type="EMBL" id="KAJ8556419.1"/>
    </source>
</evidence>
<organism evidence="2 3">
    <name type="scientific">Anisodus acutangulus</name>
    <dbReference type="NCBI Taxonomy" id="402998"/>
    <lineage>
        <taxon>Eukaryota</taxon>
        <taxon>Viridiplantae</taxon>
        <taxon>Streptophyta</taxon>
        <taxon>Embryophyta</taxon>
        <taxon>Tracheophyta</taxon>
        <taxon>Spermatophyta</taxon>
        <taxon>Magnoliopsida</taxon>
        <taxon>eudicotyledons</taxon>
        <taxon>Gunneridae</taxon>
        <taxon>Pentapetalae</taxon>
        <taxon>asterids</taxon>
        <taxon>lamiids</taxon>
        <taxon>Solanales</taxon>
        <taxon>Solanaceae</taxon>
        <taxon>Solanoideae</taxon>
        <taxon>Hyoscyameae</taxon>
        <taxon>Anisodus</taxon>
    </lineage>
</organism>
<gene>
    <name evidence="2" type="ORF">K7X08_029810</name>
</gene>
<reference evidence="3" key="1">
    <citation type="journal article" date="2023" name="Proc. Natl. Acad. Sci. U.S.A.">
        <title>Genomic and structural basis for evolution of tropane alkaloid biosynthesis.</title>
        <authorList>
            <person name="Wanga Y.-J."/>
            <person name="Taina T."/>
            <person name="Yua J.-Y."/>
            <person name="Lia J."/>
            <person name="Xua B."/>
            <person name="Chenc J."/>
            <person name="D'Auriad J.C."/>
            <person name="Huanga J.-P."/>
            <person name="Huanga S.-X."/>
        </authorList>
    </citation>
    <scope>NUCLEOTIDE SEQUENCE [LARGE SCALE GENOMIC DNA]</scope>
    <source>
        <strain evidence="3">cv. KIB-2019</strain>
    </source>
</reference>
<evidence type="ECO:0000256" key="1">
    <source>
        <dbReference type="SAM" id="MobiDB-lite"/>
    </source>
</evidence>
<accession>A0A9Q1MFD6</accession>